<evidence type="ECO:0000313" key="2">
    <source>
        <dbReference type="EMBL" id="CAL6099876.1"/>
    </source>
</evidence>
<name>A0AA86P833_9EUKA</name>
<comment type="caution">
    <text evidence="1">The sequence shown here is derived from an EMBL/GenBank/DDBJ whole genome shotgun (WGS) entry which is preliminary data.</text>
</comment>
<evidence type="ECO:0000313" key="3">
    <source>
        <dbReference type="Proteomes" id="UP001642409"/>
    </source>
</evidence>
<proteinExistence type="predicted"/>
<dbReference type="AlphaFoldDB" id="A0AA86P833"/>
<evidence type="ECO:0000313" key="1">
    <source>
        <dbReference type="EMBL" id="CAI9932703.1"/>
    </source>
</evidence>
<keyword evidence="3" id="KW-1185">Reference proteome</keyword>
<reference evidence="2 3" key="2">
    <citation type="submission" date="2024-07" db="EMBL/GenBank/DDBJ databases">
        <authorList>
            <person name="Akdeniz Z."/>
        </authorList>
    </citation>
    <scope>NUCLEOTIDE SEQUENCE [LARGE SCALE GENOMIC DNA]</scope>
</reference>
<dbReference type="EMBL" id="CATOUU010000522">
    <property type="protein sequence ID" value="CAI9932703.1"/>
    <property type="molecule type" value="Genomic_DNA"/>
</dbReference>
<accession>A0AA86P833</accession>
<sequence>MLQFFYSQQQLKNILWQNLTYRLQGPAQPLQVQVSQFLKKLERNPAFTIVIQEEVRMELTMQNNKIQTQILCSQQKAEVSLSRINEHEQEKTDQRVMTLFHALKISKVPQSIYKYN</sequence>
<dbReference type="EMBL" id="CAXDID020000524">
    <property type="protein sequence ID" value="CAL6099876.1"/>
    <property type="molecule type" value="Genomic_DNA"/>
</dbReference>
<gene>
    <name evidence="1" type="ORF">HINF_LOCUS20348</name>
    <name evidence="2" type="ORF">HINF_LOCUS70291</name>
</gene>
<organism evidence="1">
    <name type="scientific">Hexamita inflata</name>
    <dbReference type="NCBI Taxonomy" id="28002"/>
    <lineage>
        <taxon>Eukaryota</taxon>
        <taxon>Metamonada</taxon>
        <taxon>Diplomonadida</taxon>
        <taxon>Hexamitidae</taxon>
        <taxon>Hexamitinae</taxon>
        <taxon>Hexamita</taxon>
    </lineage>
</organism>
<dbReference type="Proteomes" id="UP001642409">
    <property type="component" value="Unassembled WGS sequence"/>
</dbReference>
<reference evidence="1" key="1">
    <citation type="submission" date="2023-06" db="EMBL/GenBank/DDBJ databases">
        <authorList>
            <person name="Kurt Z."/>
        </authorList>
    </citation>
    <scope>NUCLEOTIDE SEQUENCE</scope>
</reference>
<protein>
    <submittedName>
        <fullName evidence="2">Hypothetical_protein</fullName>
    </submittedName>
</protein>